<organism evidence="9 10">
    <name type="scientific">Arcanobacterium haemolyticum (strain ATCC 9345 / DSM 20595 / CCM 5947 / CCUG 17215 / LMG 16163 / NBRC 15585 / NCTC 8452 / 11018)</name>
    <dbReference type="NCBI Taxonomy" id="644284"/>
    <lineage>
        <taxon>Bacteria</taxon>
        <taxon>Bacillati</taxon>
        <taxon>Actinomycetota</taxon>
        <taxon>Actinomycetes</taxon>
        <taxon>Actinomycetales</taxon>
        <taxon>Actinomycetaceae</taxon>
        <taxon>Arcanobacterium</taxon>
    </lineage>
</organism>
<dbReference type="STRING" id="644284.Arch_0497"/>
<dbReference type="GO" id="GO:0005764">
    <property type="term" value="C:lysosome"/>
    <property type="evidence" value="ECO:0007669"/>
    <property type="project" value="TreeGrafter"/>
</dbReference>
<dbReference type="GO" id="GO:0006004">
    <property type="term" value="P:fucose metabolic process"/>
    <property type="evidence" value="ECO:0007669"/>
    <property type="project" value="InterPro"/>
</dbReference>
<dbReference type="InterPro" id="IPR016286">
    <property type="entry name" value="FUC_metazoa-typ"/>
</dbReference>
<dbReference type="PANTHER" id="PTHR10030:SF37">
    <property type="entry name" value="ALPHA-L-FUCOSIDASE-RELATED"/>
    <property type="match status" value="1"/>
</dbReference>
<keyword evidence="5 9" id="KW-0378">Hydrolase</keyword>
<dbReference type="RefSeq" id="WP_013169743.1">
    <property type="nucleotide sequence ID" value="NC_014218.1"/>
</dbReference>
<keyword evidence="4" id="KW-0732">Signal</keyword>
<comment type="function">
    <text evidence="1">Alpha-L-fucosidase is responsible for hydrolyzing the alpha-1,6-linked fucose joined to the reducing-end N-acetylglucosamine of the carbohydrate moieties of glycoproteins.</text>
</comment>
<dbReference type="CAZy" id="GH29">
    <property type="family name" value="Glycoside Hydrolase Family 29"/>
</dbReference>
<comment type="similarity">
    <text evidence="2">Belongs to the glycosyl hydrolase 29 family.</text>
</comment>
<accession>D7BMU6</accession>
<dbReference type="InterPro" id="IPR000933">
    <property type="entry name" value="Glyco_hydro_29"/>
</dbReference>
<evidence type="ECO:0000256" key="4">
    <source>
        <dbReference type="ARBA" id="ARBA00022729"/>
    </source>
</evidence>
<evidence type="ECO:0000256" key="5">
    <source>
        <dbReference type="ARBA" id="ARBA00022801"/>
    </source>
</evidence>
<evidence type="ECO:0000313" key="10">
    <source>
        <dbReference type="Proteomes" id="UP000000376"/>
    </source>
</evidence>
<dbReference type="PANTHER" id="PTHR10030">
    <property type="entry name" value="ALPHA-L-FUCOSIDASE"/>
    <property type="match status" value="1"/>
</dbReference>
<evidence type="ECO:0000256" key="3">
    <source>
        <dbReference type="ARBA" id="ARBA00012662"/>
    </source>
</evidence>
<dbReference type="AlphaFoldDB" id="D7BMU6"/>
<dbReference type="GO" id="GO:0016139">
    <property type="term" value="P:glycoside catabolic process"/>
    <property type="evidence" value="ECO:0007669"/>
    <property type="project" value="TreeGrafter"/>
</dbReference>
<dbReference type="SMART" id="SM00812">
    <property type="entry name" value="Alpha_L_fucos"/>
    <property type="match status" value="1"/>
</dbReference>
<dbReference type="InterPro" id="IPR017853">
    <property type="entry name" value="GH"/>
</dbReference>
<evidence type="ECO:0000259" key="8">
    <source>
        <dbReference type="Pfam" id="PF01120"/>
    </source>
</evidence>
<dbReference type="eggNOG" id="COG3669">
    <property type="taxonomic scope" value="Bacteria"/>
</dbReference>
<reference evidence="9 10" key="1">
    <citation type="journal article" date="2010" name="Stand. Genomic Sci.">
        <title>Complete genome sequence of Arcanobacterium haemolyticum type strain (11018).</title>
        <authorList>
            <person name="Yasawong M."/>
            <person name="Teshima H."/>
            <person name="Lapidus A."/>
            <person name="Nolan M."/>
            <person name="Lucas S."/>
            <person name="Glavina Del Rio T."/>
            <person name="Tice H."/>
            <person name="Cheng J."/>
            <person name="Bruce D."/>
            <person name="Detter C."/>
            <person name="Tapia R."/>
            <person name="Han C."/>
            <person name="Goodwin L."/>
            <person name="Pitluck S."/>
            <person name="Liolios K."/>
            <person name="Ivanova N."/>
            <person name="Mavromatis K."/>
            <person name="Mikhailova N."/>
            <person name="Pati A."/>
            <person name="Chen A."/>
            <person name="Palaniappan K."/>
            <person name="Land M."/>
            <person name="Hauser L."/>
            <person name="Chang Y."/>
            <person name="Jeffries C."/>
            <person name="Rohde M."/>
            <person name="Sikorski J."/>
            <person name="Pukall R."/>
            <person name="Goker M."/>
            <person name="Woyke T."/>
            <person name="Bristow J."/>
            <person name="Eisen J."/>
            <person name="Markowitz V."/>
            <person name="Hugenholtz P."/>
            <person name="Kyrpides N."/>
            <person name="Klenk H."/>
        </authorList>
    </citation>
    <scope>NUCLEOTIDE SEQUENCE [LARGE SCALE GENOMIC DNA]</scope>
    <source>
        <strain evidence="10">ATCC 9345 / DSM 20595 / CCUG 17215 / LMG 16163 / NBRC 15585 / NCTC 8452 / 11018</strain>
    </source>
</reference>
<proteinExistence type="inferred from homology"/>
<dbReference type="InterPro" id="IPR057739">
    <property type="entry name" value="Glyco_hydro_29_N"/>
</dbReference>
<dbReference type="KEGG" id="ahe:Arch_0497"/>
<gene>
    <name evidence="9" type="ordered locus">Arch_0497</name>
</gene>
<dbReference type="OrthoDB" id="5526311at2"/>
<dbReference type="GO" id="GO:0004560">
    <property type="term" value="F:alpha-L-fucosidase activity"/>
    <property type="evidence" value="ECO:0007669"/>
    <property type="project" value="InterPro"/>
</dbReference>
<name>D7BMU6_ARCHD</name>
<evidence type="ECO:0000313" key="9">
    <source>
        <dbReference type="EMBL" id="ADH92245.1"/>
    </source>
</evidence>
<evidence type="ECO:0000256" key="1">
    <source>
        <dbReference type="ARBA" id="ARBA00004071"/>
    </source>
</evidence>
<dbReference type="SUPFAM" id="SSF51445">
    <property type="entry name" value="(Trans)glycosidases"/>
    <property type="match status" value="1"/>
</dbReference>
<dbReference type="EMBL" id="CP002045">
    <property type="protein sequence ID" value="ADH92245.1"/>
    <property type="molecule type" value="Genomic_DNA"/>
</dbReference>
<evidence type="ECO:0000256" key="2">
    <source>
        <dbReference type="ARBA" id="ARBA00007951"/>
    </source>
</evidence>
<protein>
    <recommendedName>
        <fullName evidence="3">alpha-L-fucosidase</fullName>
        <ecNumber evidence="3">3.2.1.51</ecNumber>
    </recommendedName>
</protein>
<sequence length="455" mass="51214">MADFDFTPDNLEAAGALSPTFDPGYEYPDDPQIGASLEHWRDLKFGVIIHWGIYTAIGQAGSWSLHRDRLGEFTDPPDDFVGSDADYHRWYYEQRHSFVGDDFDADRWATLCADAGMKYVVFTTKHHDGFAMYDTALSNMKSTAEDCPLSRDIFGEVTSAFRAHGMETGVYFSKADWARPDYWDLARPLHDRFANYDTKEESGRWDRFVDFSHAQIAELLSNYGPMNVLWLDAGWVRAPREDFKIDQLAALARSIQPGILIVDREVHGPHENYRTPEQELPDRYVDYPWESCMTWTRTWCSTMKDEPARPTWEIVANLLRIVARGGNYLVGFGPDSSGALSVHVERGLRELGGWMCNHGEGIYGTRALAAPPRVVQKSGADHDWFVVEKSDTLYLYGVPSDGACSAASVMIDVDVAEASILGGGVAQIDIDRGVSVLHLVPEENEMGYVVKLTRR</sequence>
<keyword evidence="6" id="KW-0326">Glycosidase</keyword>
<dbReference type="HOGENOM" id="CLU_002934_0_3_11"/>
<dbReference type="Pfam" id="PF01120">
    <property type="entry name" value="Alpha_L_fucos"/>
    <property type="match status" value="1"/>
</dbReference>
<evidence type="ECO:0000256" key="7">
    <source>
        <dbReference type="PIRSR" id="PIRSR001092-1"/>
    </source>
</evidence>
<feature type="site" description="May be important for catalysis" evidence="7">
    <location>
        <position position="292"/>
    </location>
</feature>
<dbReference type="Gene3D" id="3.20.20.80">
    <property type="entry name" value="Glycosidases"/>
    <property type="match status" value="1"/>
</dbReference>
<feature type="domain" description="Glycoside hydrolase family 29 N-terminal" evidence="8">
    <location>
        <begin position="29"/>
        <end position="360"/>
    </location>
</feature>
<dbReference type="EC" id="3.2.1.51" evidence="3"/>
<evidence type="ECO:0000256" key="6">
    <source>
        <dbReference type="ARBA" id="ARBA00023295"/>
    </source>
</evidence>
<keyword evidence="10" id="KW-1185">Reference proteome</keyword>
<dbReference type="PIRSF" id="PIRSF001092">
    <property type="entry name" value="Alpha-L-fucosidase"/>
    <property type="match status" value="1"/>
</dbReference>
<dbReference type="Proteomes" id="UP000000376">
    <property type="component" value="Chromosome"/>
</dbReference>